<dbReference type="Proteomes" id="UP000789706">
    <property type="component" value="Unassembled WGS sequence"/>
</dbReference>
<name>A0A9N9D340_9GLOM</name>
<comment type="caution">
    <text evidence="1">The sequence shown here is derived from an EMBL/GenBank/DDBJ whole genome shotgun (WGS) entry which is preliminary data.</text>
</comment>
<proteinExistence type="predicted"/>
<organism evidence="1 2">
    <name type="scientific">Diversispora eburnea</name>
    <dbReference type="NCBI Taxonomy" id="1213867"/>
    <lineage>
        <taxon>Eukaryota</taxon>
        <taxon>Fungi</taxon>
        <taxon>Fungi incertae sedis</taxon>
        <taxon>Mucoromycota</taxon>
        <taxon>Glomeromycotina</taxon>
        <taxon>Glomeromycetes</taxon>
        <taxon>Diversisporales</taxon>
        <taxon>Diversisporaceae</taxon>
        <taxon>Diversispora</taxon>
    </lineage>
</organism>
<protein>
    <submittedName>
        <fullName evidence="1">6094_t:CDS:1</fullName>
    </submittedName>
</protein>
<dbReference type="EMBL" id="CAJVPK010003203">
    <property type="protein sequence ID" value="CAG8624444.1"/>
    <property type="molecule type" value="Genomic_DNA"/>
</dbReference>
<feature type="non-terminal residue" evidence="1">
    <location>
        <position position="561"/>
    </location>
</feature>
<sequence length="561" mass="64670">MELRLRMVMDFVSATTATHGTSSSHGYGLRLRCWLQLSMELRLRMVMDFVSTVESKKMGRIDNFWLKFLPGSKRRDLMENKKINAENVFLSCDLSCDGVQFGGAGNIIQGHKQSYEDREQGSVEVVIPTKRMKSSGQTETEKDPVLDVAHEDLETSSDNYTDDESNTSSILQIDYGELVNKGAVQDDGPRTPPHQIVSNTYNQEISIHENILRMSAKSLAKLDESKKSQKNNPYSCTNDDVMDIRGDSGFSKFLSVDDYIKLRSKKPKRKVELPEDWRNAVEEYFKETTENGSKKNISDWISITEELGVVKKEDNKELMRIKKYLNRVMLPLIESFSKPIPDISAPNTSEHHYWSEFGHRFFSRALQEFVGLDWRAMEVPVLASKYRRNYAHNHAIDTVVDGKYADLLAWMWETGEEIFVGEQAGPPVKPDLTKSATDFFKLYREMRDCLNARILHAMGKGDINYNDRAIFGIFGYLFEIKMFIMWKDGVYVYEEYGSLNIASNMNQIFMMKEDILQLLEFMMIIKIEVENTVKTKYNSDTVHILKRKFDEIIQTKPSPSN</sequence>
<evidence type="ECO:0000313" key="1">
    <source>
        <dbReference type="EMBL" id="CAG8624444.1"/>
    </source>
</evidence>
<dbReference type="AlphaFoldDB" id="A0A9N9D340"/>
<evidence type="ECO:0000313" key="2">
    <source>
        <dbReference type="Proteomes" id="UP000789706"/>
    </source>
</evidence>
<gene>
    <name evidence="1" type="ORF">DEBURN_LOCUS10504</name>
</gene>
<accession>A0A9N9D340</accession>
<reference evidence="1" key="1">
    <citation type="submission" date="2021-06" db="EMBL/GenBank/DDBJ databases">
        <authorList>
            <person name="Kallberg Y."/>
            <person name="Tangrot J."/>
            <person name="Rosling A."/>
        </authorList>
    </citation>
    <scope>NUCLEOTIDE SEQUENCE</scope>
    <source>
        <strain evidence="1">AZ414A</strain>
    </source>
</reference>
<keyword evidence="2" id="KW-1185">Reference proteome</keyword>
<dbReference type="OrthoDB" id="2344764at2759"/>